<dbReference type="Pfam" id="PF05901">
    <property type="entry name" value="Excalibur"/>
    <property type="match status" value="1"/>
</dbReference>
<dbReference type="RefSeq" id="WP_204055233.1">
    <property type="nucleotide sequence ID" value="NZ_BAAAGP010000001.1"/>
</dbReference>
<keyword evidence="2" id="KW-1133">Transmembrane helix</keyword>
<feature type="compositionally biased region" description="Low complexity" evidence="1">
    <location>
        <begin position="36"/>
        <end position="61"/>
    </location>
</feature>
<keyword evidence="2" id="KW-0812">Transmembrane</keyword>
<dbReference type="InterPro" id="IPR054384">
    <property type="entry name" value="SecDF_P1_head"/>
</dbReference>
<feature type="transmembrane region" description="Helical" evidence="2">
    <location>
        <begin position="76"/>
        <end position="99"/>
    </location>
</feature>
<reference evidence="4 5" key="1">
    <citation type="submission" date="2021-01" db="EMBL/GenBank/DDBJ databases">
        <title>Whole genome shotgun sequence of Microbispora corallina NBRC 16416.</title>
        <authorList>
            <person name="Komaki H."/>
            <person name="Tamura T."/>
        </authorList>
    </citation>
    <scope>NUCLEOTIDE SEQUENCE [LARGE SCALE GENOMIC DNA]</scope>
    <source>
        <strain evidence="4 5">NBRC 16416</strain>
    </source>
</reference>
<dbReference type="Pfam" id="PF22599">
    <property type="entry name" value="SecDF_P1_head"/>
    <property type="match status" value="1"/>
</dbReference>
<keyword evidence="5" id="KW-1185">Reference proteome</keyword>
<feature type="compositionally biased region" description="Pro residues" evidence="1">
    <location>
        <begin position="245"/>
        <end position="254"/>
    </location>
</feature>
<protein>
    <recommendedName>
        <fullName evidence="3">Excalibur calcium-binding domain-containing protein</fullName>
    </recommendedName>
</protein>
<organism evidence="4 5">
    <name type="scientific">Microbispora corallina</name>
    <dbReference type="NCBI Taxonomy" id="83302"/>
    <lineage>
        <taxon>Bacteria</taxon>
        <taxon>Bacillati</taxon>
        <taxon>Actinomycetota</taxon>
        <taxon>Actinomycetes</taxon>
        <taxon>Streptosporangiales</taxon>
        <taxon>Streptosporangiaceae</taxon>
        <taxon>Microbispora</taxon>
    </lineage>
</organism>
<evidence type="ECO:0000256" key="2">
    <source>
        <dbReference type="SAM" id="Phobius"/>
    </source>
</evidence>
<feature type="region of interest" description="Disordered" evidence="1">
    <location>
        <begin position="1"/>
        <end position="70"/>
    </location>
</feature>
<evidence type="ECO:0000256" key="1">
    <source>
        <dbReference type="SAM" id="MobiDB-lite"/>
    </source>
</evidence>
<sequence length="363" mass="37118">MAGIEVGMQNAPIPGDEELGLPGGAALPEAPPGAPGDPVALVDPVDPVDPASPVADPAATPGAPPGPPQAGRGTTIALVAALAMVVVMSGVLGAVAVVMTRNPDAPPLSTTQVRRLQTPMHLAPVTGVRPAPCPDTDGVPDDKNTTCYQLDPGVNVTTVQKVEALPERDGTYSVRVVLAPSSQEQVAKLTHDTVQQQLAIVVGDKVVAAPRVAQEITQDSLSIAGFTKEQADDLVALLVGTAAPQPGPSQPPATQPGTTQPGTAQPGTTQPGTTQGQQQATQQPVRTPPGVTKPESLTTTGASSRDGQGAKSQGWRSGNTMRFPDCKAANAAGYGPYTKGIHPEYYWYKDVDNDGVACDPDDL</sequence>
<dbReference type="Gene3D" id="3.30.1360.200">
    <property type="match status" value="1"/>
</dbReference>
<evidence type="ECO:0000313" key="5">
    <source>
        <dbReference type="Proteomes" id="UP000603904"/>
    </source>
</evidence>
<dbReference type="Proteomes" id="UP000603904">
    <property type="component" value="Unassembled WGS sequence"/>
</dbReference>
<keyword evidence="2" id="KW-0472">Membrane</keyword>
<gene>
    <name evidence="4" type="ORF">Mco01_04580</name>
</gene>
<dbReference type="EMBL" id="BOOC01000002">
    <property type="protein sequence ID" value="GIH37458.1"/>
    <property type="molecule type" value="Genomic_DNA"/>
</dbReference>
<evidence type="ECO:0000259" key="3">
    <source>
        <dbReference type="SMART" id="SM00894"/>
    </source>
</evidence>
<feature type="region of interest" description="Disordered" evidence="1">
    <location>
        <begin position="241"/>
        <end position="322"/>
    </location>
</feature>
<proteinExistence type="predicted"/>
<comment type="caution">
    <text evidence="4">The sequence shown here is derived from an EMBL/GenBank/DDBJ whole genome shotgun (WGS) entry which is preliminary data.</text>
</comment>
<name>A0ABQ4FRW6_9ACTN</name>
<evidence type="ECO:0000313" key="4">
    <source>
        <dbReference type="EMBL" id="GIH37458.1"/>
    </source>
</evidence>
<accession>A0ABQ4FRW6</accession>
<dbReference type="SMART" id="SM00894">
    <property type="entry name" value="Excalibur"/>
    <property type="match status" value="1"/>
</dbReference>
<feature type="domain" description="Excalibur calcium-binding" evidence="3">
    <location>
        <begin position="322"/>
        <end position="359"/>
    </location>
</feature>
<dbReference type="InterPro" id="IPR008613">
    <property type="entry name" value="Excalibur_Ca-bd_domain"/>
</dbReference>
<feature type="compositionally biased region" description="Low complexity" evidence="1">
    <location>
        <begin position="255"/>
        <end position="284"/>
    </location>
</feature>
<feature type="compositionally biased region" description="Polar residues" evidence="1">
    <location>
        <begin position="295"/>
        <end position="320"/>
    </location>
</feature>